<reference evidence="3 4" key="1">
    <citation type="submission" date="2017-08" db="EMBL/GenBank/DDBJ databases">
        <title>Comparative genomics of bacteria isolated from necrotic lesions of AOD affected trees.</title>
        <authorList>
            <person name="Doonan J."/>
            <person name="Denman S."/>
            <person name="Mcdonald J.E."/>
        </authorList>
    </citation>
    <scope>NUCLEOTIDE SEQUENCE [LARGE SCALE GENOMIC DNA]</scope>
    <source>
        <strain evidence="3 4">CIP 105588</strain>
    </source>
</reference>
<proteinExistence type="predicted"/>
<protein>
    <submittedName>
        <fullName evidence="3">Exotoxin</fullName>
    </submittedName>
</protein>
<dbReference type="Pfam" id="PF00419">
    <property type="entry name" value="Fimbrial"/>
    <property type="match status" value="1"/>
</dbReference>
<gene>
    <name evidence="3" type="ORF">CKQ54_18635</name>
</gene>
<dbReference type="GeneID" id="302710826"/>
<dbReference type="RefSeq" id="WP_112287178.1">
    <property type="nucleotide sequence ID" value="NZ_CP188304.1"/>
</dbReference>
<dbReference type="PANTHER" id="PTHR33420:SF26">
    <property type="entry name" value="FIMBRIAL SUBUNIT"/>
    <property type="match status" value="1"/>
</dbReference>
<accession>A0ABX9Q1Z1</accession>
<sequence>MTKDPKMIFARWGAMALFAMTGMLLGGDAAAAGSSNLDVRITGTVVATALCTFSGSDPIKVEFGDVYINEIIGETYKQPVPYQVTCKGDPDGKTLQMQIAGSAASFDGKQLKTDASGLGIKLLKGSETLPVNQWFNFDNASQPSLYAVLEKQSGARFQDGQAFNASATLKVAYN</sequence>
<feature type="domain" description="Fimbrial-type adhesion" evidence="2">
    <location>
        <begin position="41"/>
        <end position="173"/>
    </location>
</feature>
<comment type="caution">
    <text evidence="3">The sequence shown here is derived from an EMBL/GenBank/DDBJ whole genome shotgun (WGS) entry which is preliminary data.</text>
</comment>
<keyword evidence="4" id="KW-1185">Reference proteome</keyword>
<dbReference type="PANTHER" id="PTHR33420">
    <property type="entry name" value="FIMBRIAL SUBUNIT ELFA-RELATED"/>
    <property type="match status" value="1"/>
</dbReference>
<dbReference type="InterPro" id="IPR050263">
    <property type="entry name" value="Bact_Fimbrial_Adh_Pro"/>
</dbReference>
<dbReference type="Gene3D" id="2.60.40.1090">
    <property type="entry name" value="Fimbrial-type adhesion domain"/>
    <property type="match status" value="1"/>
</dbReference>
<feature type="signal peptide" evidence="1">
    <location>
        <begin position="1"/>
        <end position="31"/>
    </location>
</feature>
<dbReference type="SUPFAM" id="SSF49401">
    <property type="entry name" value="Bacterial adhesins"/>
    <property type="match status" value="1"/>
</dbReference>
<dbReference type="EMBL" id="NSDJ01000001">
    <property type="protein sequence ID" value="RKF70272.1"/>
    <property type="molecule type" value="Genomic_DNA"/>
</dbReference>
<dbReference type="InterPro" id="IPR008966">
    <property type="entry name" value="Adhesion_dom_sf"/>
</dbReference>
<name>A0ABX9Q1Z1_9GAMM</name>
<dbReference type="Proteomes" id="UP000284853">
    <property type="component" value="Unassembled WGS sequence"/>
</dbReference>
<evidence type="ECO:0000256" key="1">
    <source>
        <dbReference type="SAM" id="SignalP"/>
    </source>
</evidence>
<feature type="chain" id="PRO_5045109171" evidence="1">
    <location>
        <begin position="32"/>
        <end position="174"/>
    </location>
</feature>
<evidence type="ECO:0000313" key="3">
    <source>
        <dbReference type="EMBL" id="RKF70272.1"/>
    </source>
</evidence>
<evidence type="ECO:0000313" key="4">
    <source>
        <dbReference type="Proteomes" id="UP000284853"/>
    </source>
</evidence>
<dbReference type="InterPro" id="IPR036937">
    <property type="entry name" value="Adhesion_dom_fimbrial_sf"/>
</dbReference>
<evidence type="ECO:0000259" key="2">
    <source>
        <dbReference type="Pfam" id="PF00419"/>
    </source>
</evidence>
<dbReference type="InterPro" id="IPR000259">
    <property type="entry name" value="Adhesion_dom_fimbrial"/>
</dbReference>
<organism evidence="3 4">
    <name type="scientific">Rahnella variigena</name>
    <dbReference type="NCBI Taxonomy" id="574964"/>
    <lineage>
        <taxon>Bacteria</taxon>
        <taxon>Pseudomonadati</taxon>
        <taxon>Pseudomonadota</taxon>
        <taxon>Gammaproteobacteria</taxon>
        <taxon>Enterobacterales</taxon>
        <taxon>Yersiniaceae</taxon>
        <taxon>Rahnella</taxon>
    </lineage>
</organism>
<keyword evidence="1" id="KW-0732">Signal</keyword>